<sequence length="456" mass="50235">MKKLQKNSLNDAYIRPEQLCVGLYIHLDLGWTKHPFSFASFKIEKPEQISTIKGLGLKRIRYSPIKSDCEPASDVPSANDDSLTSPSDAPMAQKTQTQAPGQTEPVSAAQASLDAITHSASAPVNEEKRAMMERMNKQGEKILACEREFLAAARALKSMWQNMFADPLGVSEQATEMVDGMAESAMMEAEIAIHLMIDSKNGSDMYTHALNVAILSMILAKEMGFSIEEIKLIGLGAVFHDVGCTDIPRRIKEKNEPLTPAEAEIMHRHCKNGIDICNRLQLPYEALLIVWQHHERTDGSGYPARLRDKQISPLASIVAVADAFDEICNPINKSLAHTPHEALSLIYAQQRTKFDARTLTALVHSLGVYPPGTIVLLSNGVIGMVVAVNAKRPLKPTVLIYDADIPKDEVMLIDLDQDASVTVTKTVAPHQLAPEILDYLAPGKRASYYFRPVETV</sequence>
<dbReference type="CDD" id="cd00077">
    <property type="entry name" value="HDc"/>
    <property type="match status" value="1"/>
</dbReference>
<dbReference type="EMBL" id="SMYL01000001">
    <property type="protein sequence ID" value="TDK68198.1"/>
    <property type="molecule type" value="Genomic_DNA"/>
</dbReference>
<dbReference type="GO" id="GO:0008081">
    <property type="term" value="F:phosphoric diester hydrolase activity"/>
    <property type="evidence" value="ECO:0007669"/>
    <property type="project" value="UniProtKB-ARBA"/>
</dbReference>
<evidence type="ECO:0000256" key="1">
    <source>
        <dbReference type="SAM" id="MobiDB-lite"/>
    </source>
</evidence>
<organism evidence="3 4">
    <name type="scientific">Sapientia aquatica</name>
    <dbReference type="NCBI Taxonomy" id="1549640"/>
    <lineage>
        <taxon>Bacteria</taxon>
        <taxon>Pseudomonadati</taxon>
        <taxon>Pseudomonadota</taxon>
        <taxon>Betaproteobacteria</taxon>
        <taxon>Burkholderiales</taxon>
        <taxon>Oxalobacteraceae</taxon>
        <taxon>Sapientia</taxon>
    </lineage>
</organism>
<feature type="compositionally biased region" description="Polar residues" evidence="1">
    <location>
        <begin position="79"/>
        <end position="105"/>
    </location>
</feature>
<dbReference type="Gene3D" id="1.10.3210.10">
    <property type="entry name" value="Hypothetical protein af1432"/>
    <property type="match status" value="1"/>
</dbReference>
<dbReference type="PANTHER" id="PTHR43155">
    <property type="entry name" value="CYCLIC DI-GMP PHOSPHODIESTERASE PA4108-RELATED"/>
    <property type="match status" value="1"/>
</dbReference>
<dbReference type="InterPro" id="IPR037522">
    <property type="entry name" value="HD_GYP_dom"/>
</dbReference>
<dbReference type="Pfam" id="PF11871">
    <property type="entry name" value="DUF3391"/>
    <property type="match status" value="1"/>
</dbReference>
<keyword evidence="4" id="KW-1185">Reference proteome</keyword>
<dbReference type="OrthoDB" id="9764808at2"/>
<dbReference type="SMART" id="SM00471">
    <property type="entry name" value="HDc"/>
    <property type="match status" value="1"/>
</dbReference>
<feature type="domain" description="HD-GYP" evidence="2">
    <location>
        <begin position="183"/>
        <end position="378"/>
    </location>
</feature>
<dbReference type="Proteomes" id="UP000294829">
    <property type="component" value="Unassembled WGS sequence"/>
</dbReference>
<dbReference type="SUPFAM" id="SSF109604">
    <property type="entry name" value="HD-domain/PDEase-like"/>
    <property type="match status" value="1"/>
</dbReference>
<protein>
    <submittedName>
        <fullName evidence="3">HD-GYP domain-containing protein</fullName>
    </submittedName>
</protein>
<gene>
    <name evidence="3" type="ORF">E2I14_01225</name>
</gene>
<dbReference type="Pfam" id="PF13487">
    <property type="entry name" value="HD_5"/>
    <property type="match status" value="1"/>
</dbReference>
<name>A0A4R5W557_9BURK</name>
<evidence type="ECO:0000313" key="4">
    <source>
        <dbReference type="Proteomes" id="UP000294829"/>
    </source>
</evidence>
<reference evidence="3 4" key="1">
    <citation type="submission" date="2019-03" db="EMBL/GenBank/DDBJ databases">
        <title>Sapientia aquatica gen. nov., sp. nov., isolated from a crater lake.</title>
        <authorList>
            <person name="Felfoldi T."/>
            <person name="Szabo A."/>
            <person name="Toth E."/>
            <person name="Schumann P."/>
            <person name="Keki Z."/>
            <person name="Marialigeti K."/>
            <person name="Mathe I."/>
        </authorList>
    </citation>
    <scope>NUCLEOTIDE SEQUENCE [LARGE SCALE GENOMIC DNA]</scope>
    <source>
        <strain evidence="3 4">SA-152</strain>
    </source>
</reference>
<dbReference type="AlphaFoldDB" id="A0A4R5W557"/>
<dbReference type="PROSITE" id="PS51832">
    <property type="entry name" value="HD_GYP"/>
    <property type="match status" value="1"/>
</dbReference>
<accession>A0A4R5W557</accession>
<comment type="caution">
    <text evidence="3">The sequence shown here is derived from an EMBL/GenBank/DDBJ whole genome shotgun (WGS) entry which is preliminary data.</text>
</comment>
<evidence type="ECO:0000313" key="3">
    <source>
        <dbReference type="EMBL" id="TDK68198.1"/>
    </source>
</evidence>
<dbReference type="InterPro" id="IPR021812">
    <property type="entry name" value="DUF3391"/>
</dbReference>
<evidence type="ECO:0000259" key="2">
    <source>
        <dbReference type="PROSITE" id="PS51832"/>
    </source>
</evidence>
<dbReference type="InterPro" id="IPR003607">
    <property type="entry name" value="HD/PDEase_dom"/>
</dbReference>
<dbReference type="PANTHER" id="PTHR43155:SF2">
    <property type="entry name" value="CYCLIC DI-GMP PHOSPHODIESTERASE PA4108"/>
    <property type="match status" value="1"/>
</dbReference>
<proteinExistence type="predicted"/>
<dbReference type="InterPro" id="IPR006675">
    <property type="entry name" value="HDIG_dom"/>
</dbReference>
<feature type="region of interest" description="Disordered" evidence="1">
    <location>
        <begin position="68"/>
        <end position="109"/>
    </location>
</feature>
<dbReference type="NCBIfam" id="TIGR00277">
    <property type="entry name" value="HDIG"/>
    <property type="match status" value="1"/>
</dbReference>